<accession>A0A134AJM3</accession>
<keyword evidence="3" id="KW-0949">S-adenosyl-L-methionine</keyword>
<feature type="domain" description="Radical SAM core" evidence="7">
    <location>
        <begin position="14"/>
        <end position="267"/>
    </location>
</feature>
<dbReference type="PIRSF" id="PIRSF000371">
    <property type="entry name" value="PFL_act_enz"/>
    <property type="match status" value="1"/>
</dbReference>
<dbReference type="InterPro" id="IPR034457">
    <property type="entry name" value="Organic_radical-activating"/>
</dbReference>
<evidence type="ECO:0000259" key="7">
    <source>
        <dbReference type="PROSITE" id="PS51918"/>
    </source>
</evidence>
<dbReference type="NCBIfam" id="TIGR02494">
    <property type="entry name" value="PFLE_PFLC"/>
    <property type="match status" value="1"/>
</dbReference>
<dbReference type="SFLD" id="SFLDS00029">
    <property type="entry name" value="Radical_SAM"/>
    <property type="match status" value="1"/>
</dbReference>
<dbReference type="RefSeq" id="WP_060917646.1">
    <property type="nucleotide sequence ID" value="NZ_KQ960046.1"/>
</dbReference>
<comment type="caution">
    <text evidence="8">The sequence shown here is derived from an EMBL/GenBank/DDBJ whole genome shotgun (WGS) entry which is preliminary data.</text>
</comment>
<keyword evidence="9" id="KW-1185">Reference proteome</keyword>
<dbReference type="AlphaFoldDB" id="A0A134AJM3"/>
<evidence type="ECO:0000256" key="2">
    <source>
        <dbReference type="ARBA" id="ARBA00022485"/>
    </source>
</evidence>
<dbReference type="SFLD" id="SFLDG01118">
    <property type="entry name" value="activating_enzymes__group_2"/>
    <property type="match status" value="1"/>
</dbReference>
<keyword evidence="2" id="KW-0004">4Fe-4S</keyword>
<dbReference type="GO" id="GO:0016491">
    <property type="term" value="F:oxidoreductase activity"/>
    <property type="evidence" value="ECO:0007669"/>
    <property type="project" value="InterPro"/>
</dbReference>
<name>A0A134AJM3_9FUSO</name>
<dbReference type="InterPro" id="IPR012839">
    <property type="entry name" value="Organic_radical_activase"/>
</dbReference>
<evidence type="ECO:0000256" key="3">
    <source>
        <dbReference type="ARBA" id="ARBA00022691"/>
    </source>
</evidence>
<evidence type="ECO:0000256" key="1">
    <source>
        <dbReference type="ARBA" id="ARBA00001966"/>
    </source>
</evidence>
<dbReference type="GO" id="GO:0046872">
    <property type="term" value="F:metal ion binding"/>
    <property type="evidence" value="ECO:0007669"/>
    <property type="project" value="UniProtKB-KW"/>
</dbReference>
<dbReference type="InterPro" id="IPR007197">
    <property type="entry name" value="rSAM"/>
</dbReference>
<dbReference type="PATRIC" id="fig|157687.3.peg.791"/>
<organism evidence="8 9">
    <name type="scientific">Leptotrichia wadei</name>
    <dbReference type="NCBI Taxonomy" id="157687"/>
    <lineage>
        <taxon>Bacteria</taxon>
        <taxon>Fusobacteriati</taxon>
        <taxon>Fusobacteriota</taxon>
        <taxon>Fusobacteriia</taxon>
        <taxon>Fusobacteriales</taxon>
        <taxon>Leptotrichiaceae</taxon>
        <taxon>Leptotrichia</taxon>
    </lineage>
</organism>
<gene>
    <name evidence="8" type="ORF">HMPREF3180_00795</name>
</gene>
<dbReference type="CDD" id="cd01335">
    <property type="entry name" value="Radical_SAM"/>
    <property type="match status" value="1"/>
</dbReference>
<evidence type="ECO:0000256" key="4">
    <source>
        <dbReference type="ARBA" id="ARBA00022723"/>
    </source>
</evidence>
<comment type="cofactor">
    <cofactor evidence="1">
        <name>[4Fe-4S] cluster</name>
        <dbReference type="ChEBI" id="CHEBI:49883"/>
    </cofactor>
</comment>
<dbReference type="PANTHER" id="PTHR30352">
    <property type="entry name" value="PYRUVATE FORMATE-LYASE-ACTIVATING ENZYME"/>
    <property type="match status" value="1"/>
</dbReference>
<dbReference type="Proteomes" id="UP000070483">
    <property type="component" value="Unassembled WGS sequence"/>
</dbReference>
<dbReference type="Gene3D" id="3.20.20.70">
    <property type="entry name" value="Aldolase class I"/>
    <property type="match status" value="1"/>
</dbReference>
<protein>
    <submittedName>
        <fullName evidence="8">Glycyl-radical enzyme activating protein family protein</fullName>
    </submittedName>
</protein>
<dbReference type="Pfam" id="PF04055">
    <property type="entry name" value="Radical_SAM"/>
    <property type="match status" value="1"/>
</dbReference>
<dbReference type="STRING" id="157687.HMPREF3180_00795"/>
<dbReference type="InterPro" id="IPR040074">
    <property type="entry name" value="BssD/PflA/YjjW"/>
</dbReference>
<dbReference type="EMBL" id="LSDD01000056">
    <property type="protein sequence ID" value="KXB67931.1"/>
    <property type="molecule type" value="Genomic_DNA"/>
</dbReference>
<dbReference type="GO" id="GO:0051539">
    <property type="term" value="F:4 iron, 4 sulfur cluster binding"/>
    <property type="evidence" value="ECO:0007669"/>
    <property type="project" value="UniProtKB-KW"/>
</dbReference>
<evidence type="ECO:0000313" key="9">
    <source>
        <dbReference type="Proteomes" id="UP000070483"/>
    </source>
</evidence>
<dbReference type="InterPro" id="IPR013785">
    <property type="entry name" value="Aldolase_TIM"/>
</dbReference>
<dbReference type="PROSITE" id="PS51918">
    <property type="entry name" value="RADICAL_SAM"/>
    <property type="match status" value="1"/>
</dbReference>
<evidence type="ECO:0000313" key="8">
    <source>
        <dbReference type="EMBL" id="KXB67931.1"/>
    </source>
</evidence>
<keyword evidence="5" id="KW-0408">Iron</keyword>
<dbReference type="SUPFAM" id="SSF102114">
    <property type="entry name" value="Radical SAM enzymes"/>
    <property type="match status" value="1"/>
</dbReference>
<reference evidence="9" key="1">
    <citation type="submission" date="2016-01" db="EMBL/GenBank/DDBJ databases">
        <authorList>
            <person name="Mitreva M."/>
            <person name="Pepin K.H."/>
            <person name="Mihindukulasuriya K.A."/>
            <person name="Fulton R."/>
            <person name="Fronick C."/>
            <person name="O'Laughlin M."/>
            <person name="Miner T."/>
            <person name="Herter B."/>
            <person name="Rosa B.A."/>
            <person name="Cordes M."/>
            <person name="Tomlinson C."/>
            <person name="Wollam A."/>
            <person name="Palsikar V.B."/>
            <person name="Mardis E.R."/>
            <person name="Wilson R.K."/>
        </authorList>
    </citation>
    <scope>NUCLEOTIDE SEQUENCE [LARGE SCALE GENOMIC DNA]</scope>
    <source>
        <strain evidence="9">KA00185</strain>
    </source>
</reference>
<keyword evidence="6" id="KW-0411">Iron-sulfur</keyword>
<sequence>MRALVTDIERGATFDGPGIRTVVYFKGCPLRCLWCSNPETQKLENEFWDYDGSLYKGNRTSCSDCIATSTLKQVAKDMTLEEVFTIVMKDENFYRNSGGGVTLSGGEVLVNSAFAIKLFEKLKDEYVNTAIETTGYGSYRELEKLAKLTDTILFDIKHMDSGKHKKYTAVSNEIILENLTKLSKWHKKIIMRFPFIKGINDDEKNIHETAKFLKKLHLLEVNILPYHTMGLEKYRKLGREYPMKTLEKHTQEELNNAVDIMKSYGLKAKLNG</sequence>
<dbReference type="PANTHER" id="PTHR30352:SF4">
    <property type="entry name" value="PYRUVATE FORMATE-LYASE 2-ACTIVATING ENZYME"/>
    <property type="match status" value="1"/>
</dbReference>
<proteinExistence type="predicted"/>
<dbReference type="InterPro" id="IPR058240">
    <property type="entry name" value="rSAM_sf"/>
</dbReference>
<dbReference type="SFLD" id="SFLDG01066">
    <property type="entry name" value="organic_radical-activating_enz"/>
    <property type="match status" value="1"/>
</dbReference>
<dbReference type="OrthoDB" id="9782387at2"/>
<evidence type="ECO:0000256" key="5">
    <source>
        <dbReference type="ARBA" id="ARBA00023004"/>
    </source>
</evidence>
<keyword evidence="4" id="KW-0479">Metal-binding</keyword>
<evidence type="ECO:0000256" key="6">
    <source>
        <dbReference type="ARBA" id="ARBA00023014"/>
    </source>
</evidence>